<dbReference type="InterPro" id="IPR012340">
    <property type="entry name" value="NA-bd_OB-fold"/>
</dbReference>
<reference evidence="2 3" key="1">
    <citation type="submission" date="2020-06" db="EMBL/GenBank/DDBJ databases">
        <title>Dysbiosis in marine aquaculture revealed through microbiome analysis: reverse ecology for environmental sustainability.</title>
        <authorList>
            <person name="Haro-Moreno J.M."/>
            <person name="Coutinho F.H."/>
            <person name="Zaragoza-Solas A."/>
            <person name="Picazo A."/>
            <person name="Almagro-Moreno S."/>
            <person name="Lopez-Perez M."/>
        </authorList>
    </citation>
    <scope>NUCLEOTIDE SEQUENCE [LARGE SCALE GENOMIC DNA]</scope>
    <source>
        <strain evidence="2">MCMED-G41</strain>
    </source>
</reference>
<accession>A0A838XVA9</accession>
<dbReference type="Gene3D" id="6.10.30.10">
    <property type="match status" value="1"/>
</dbReference>
<evidence type="ECO:0000259" key="1">
    <source>
        <dbReference type="Pfam" id="PF01796"/>
    </source>
</evidence>
<evidence type="ECO:0000313" key="3">
    <source>
        <dbReference type="Proteomes" id="UP000551848"/>
    </source>
</evidence>
<protein>
    <submittedName>
        <fullName evidence="2">OB-fold domain-containing protein</fullName>
    </submittedName>
</protein>
<dbReference type="EMBL" id="JACETL010000026">
    <property type="protein sequence ID" value="MBA4692651.1"/>
    <property type="molecule type" value="Genomic_DNA"/>
</dbReference>
<dbReference type="SUPFAM" id="SSF50249">
    <property type="entry name" value="Nucleic acid-binding proteins"/>
    <property type="match status" value="1"/>
</dbReference>
<comment type="caution">
    <text evidence="2">The sequence shown here is derived from an EMBL/GenBank/DDBJ whole genome shotgun (WGS) entry which is preliminary data.</text>
</comment>
<proteinExistence type="predicted"/>
<sequence length="148" mass="16527">MSDQKDLLRAPFELAYNYKRSSGPLMSKFFDALAEQKILGTKSSTGKVYAPAAEFDPETHESLTDLVEVGPGGVIESFSWIEEPKHHHLIKNSFAFALIKLDGADTSMLHMVTECDEADLKIGSRVTANWSATIENRITDIKFFTLEK</sequence>
<dbReference type="InterPro" id="IPR052513">
    <property type="entry name" value="Thioester_dehydratase-like"/>
</dbReference>
<gene>
    <name evidence="2" type="ORF">H2072_02765</name>
</gene>
<dbReference type="Pfam" id="PF01796">
    <property type="entry name" value="OB_ChsH2_C"/>
    <property type="match status" value="1"/>
</dbReference>
<feature type="domain" description="ChsH2 C-terminal OB-fold" evidence="1">
    <location>
        <begin position="67"/>
        <end position="130"/>
    </location>
</feature>
<organism evidence="2 3">
    <name type="scientific">SAR86 cluster bacterium</name>
    <dbReference type="NCBI Taxonomy" id="2030880"/>
    <lineage>
        <taxon>Bacteria</taxon>
        <taxon>Pseudomonadati</taxon>
        <taxon>Pseudomonadota</taxon>
        <taxon>Gammaproteobacteria</taxon>
        <taxon>SAR86 cluster</taxon>
    </lineage>
</organism>
<dbReference type="PANTHER" id="PTHR34075">
    <property type="entry name" value="BLR3430 PROTEIN"/>
    <property type="match status" value="1"/>
</dbReference>
<name>A0A838XVA9_9GAMM</name>
<dbReference type="InterPro" id="IPR002878">
    <property type="entry name" value="ChsH2_C"/>
</dbReference>
<dbReference type="PANTHER" id="PTHR34075:SF5">
    <property type="entry name" value="BLR3430 PROTEIN"/>
    <property type="match status" value="1"/>
</dbReference>
<dbReference type="AlphaFoldDB" id="A0A838XVA9"/>
<dbReference type="Proteomes" id="UP000551848">
    <property type="component" value="Unassembled WGS sequence"/>
</dbReference>
<evidence type="ECO:0000313" key="2">
    <source>
        <dbReference type="EMBL" id="MBA4692651.1"/>
    </source>
</evidence>